<accession>A0A9P6WCM8</accession>
<dbReference type="GO" id="GO:0005524">
    <property type="term" value="F:ATP binding"/>
    <property type="evidence" value="ECO:0007669"/>
    <property type="project" value="InterPro"/>
</dbReference>
<evidence type="ECO:0000313" key="3">
    <source>
        <dbReference type="Proteomes" id="UP000750334"/>
    </source>
</evidence>
<dbReference type="SUPFAM" id="SSF52540">
    <property type="entry name" value="P-loop containing nucleoside triphosphate hydrolases"/>
    <property type="match status" value="1"/>
</dbReference>
<dbReference type="GO" id="GO:0016301">
    <property type="term" value="F:kinase activity"/>
    <property type="evidence" value="ECO:0007669"/>
    <property type="project" value="UniProtKB-KW"/>
</dbReference>
<dbReference type="OrthoDB" id="10041966at2759"/>
<comment type="caution">
    <text evidence="2">The sequence shown here is derived from an EMBL/GenBank/DDBJ whole genome shotgun (WGS) entry which is preliminary data.</text>
</comment>
<evidence type="ECO:0000259" key="1">
    <source>
        <dbReference type="Pfam" id="PF00485"/>
    </source>
</evidence>
<proteinExistence type="predicted"/>
<dbReference type="EMBL" id="PUHR01000030">
    <property type="protein sequence ID" value="KAG0669943.1"/>
    <property type="molecule type" value="Genomic_DNA"/>
</dbReference>
<dbReference type="Proteomes" id="UP000750334">
    <property type="component" value="Unassembled WGS sequence"/>
</dbReference>
<feature type="domain" description="Phosphoribulokinase/uridine kinase" evidence="1">
    <location>
        <begin position="12"/>
        <end position="150"/>
    </location>
</feature>
<dbReference type="InterPro" id="IPR006083">
    <property type="entry name" value="PRK/URK"/>
</dbReference>
<keyword evidence="2" id="KW-0418">Kinase</keyword>
<sequence length="243" mass="27974">MSENSCEQKTILIGLSGCSSTGKTTLAKLASQLLPNAILIHEDDFYKHDEDVPMNERYGIRDWDSPEALDMNLFEKELTSIKKSGEVSTVLIHNNNVDDVKKFSLSDQFLKALRDKIKHIDNSYKLVIVDGFMLFNDPKISTCLDLRLLIRAPYETLKRRRNARSGYQTLDSFWVDPPYYFDEFVYKSYEESHRSLFKDNNVEGTLTAEAASEIDDFNNDDGVLIQDSLTWVIDKIVDYCENK</sequence>
<organism evidence="2 3">
    <name type="scientific">Maudiozyma exigua</name>
    <name type="common">Yeast</name>
    <name type="synonym">Kazachstania exigua</name>
    <dbReference type="NCBI Taxonomy" id="34358"/>
    <lineage>
        <taxon>Eukaryota</taxon>
        <taxon>Fungi</taxon>
        <taxon>Dikarya</taxon>
        <taxon>Ascomycota</taxon>
        <taxon>Saccharomycotina</taxon>
        <taxon>Saccharomycetes</taxon>
        <taxon>Saccharomycetales</taxon>
        <taxon>Saccharomycetaceae</taxon>
        <taxon>Maudiozyma</taxon>
    </lineage>
</organism>
<dbReference type="CDD" id="cd02024">
    <property type="entry name" value="NRK1"/>
    <property type="match status" value="1"/>
</dbReference>
<name>A0A9P6WCM8_MAUEX</name>
<keyword evidence="3" id="KW-1185">Reference proteome</keyword>
<protein>
    <submittedName>
        <fullName evidence="2">Ribosylnicotinamide kinase</fullName>
    </submittedName>
</protein>
<dbReference type="Pfam" id="PF00485">
    <property type="entry name" value="PRK"/>
    <property type="match status" value="1"/>
</dbReference>
<gene>
    <name evidence="2" type="primary">NRK1</name>
    <name evidence="2" type="ORF">C6P45_003107</name>
</gene>
<dbReference type="InterPro" id="IPR027417">
    <property type="entry name" value="P-loop_NTPase"/>
</dbReference>
<keyword evidence="2" id="KW-0808">Transferase</keyword>
<dbReference type="PANTHER" id="PTHR10285">
    <property type="entry name" value="URIDINE KINASE"/>
    <property type="match status" value="1"/>
</dbReference>
<evidence type="ECO:0000313" key="2">
    <source>
        <dbReference type="EMBL" id="KAG0669943.1"/>
    </source>
</evidence>
<dbReference type="AlphaFoldDB" id="A0A9P6WCM8"/>
<reference evidence="2 3" key="1">
    <citation type="submission" date="2020-11" db="EMBL/GenBank/DDBJ databases">
        <title>Kefir isolates.</title>
        <authorList>
            <person name="Marcisauskas S."/>
            <person name="Kim Y."/>
            <person name="Blasche S."/>
        </authorList>
    </citation>
    <scope>NUCLEOTIDE SEQUENCE [LARGE SCALE GENOMIC DNA]</scope>
    <source>
        <strain evidence="2 3">OG2</strain>
    </source>
</reference>
<dbReference type="Gene3D" id="3.40.50.300">
    <property type="entry name" value="P-loop containing nucleotide triphosphate hydrolases"/>
    <property type="match status" value="1"/>
</dbReference>